<evidence type="ECO:0000313" key="1">
    <source>
        <dbReference type="EMBL" id="TDS60171.1"/>
    </source>
</evidence>
<proteinExistence type="predicted"/>
<comment type="caution">
    <text evidence="1">The sequence shown here is derived from an EMBL/GenBank/DDBJ whole genome shotgun (WGS) entry which is preliminary data.</text>
</comment>
<reference evidence="1 2" key="1">
    <citation type="submission" date="2019-03" db="EMBL/GenBank/DDBJ databases">
        <title>Genomic Encyclopedia of Archaeal and Bacterial Type Strains, Phase II (KMG-II): from individual species to whole genera.</title>
        <authorList>
            <person name="Goeker M."/>
        </authorList>
    </citation>
    <scope>NUCLEOTIDE SEQUENCE [LARGE SCALE GENOMIC DNA]</scope>
    <source>
        <strain evidence="1 2">DSM 28213</strain>
    </source>
</reference>
<dbReference type="RefSeq" id="WP_133712246.1">
    <property type="nucleotide sequence ID" value="NZ_SOAG01000009.1"/>
</dbReference>
<dbReference type="OrthoDB" id="164217at2"/>
<evidence type="ECO:0000313" key="2">
    <source>
        <dbReference type="Proteomes" id="UP000295215"/>
    </source>
</evidence>
<dbReference type="Proteomes" id="UP000295215">
    <property type="component" value="Unassembled WGS sequence"/>
</dbReference>
<dbReference type="AlphaFoldDB" id="A0A4R7EZ30"/>
<keyword evidence="2" id="KW-1185">Reference proteome</keyword>
<gene>
    <name evidence="1" type="ORF">C8P70_10927</name>
</gene>
<protein>
    <submittedName>
        <fullName evidence="1">Uncharacterized protein</fullName>
    </submittedName>
</protein>
<organism evidence="1 2">
    <name type="scientific">Myroides indicus</name>
    <dbReference type="NCBI Taxonomy" id="1323422"/>
    <lineage>
        <taxon>Bacteria</taxon>
        <taxon>Pseudomonadati</taxon>
        <taxon>Bacteroidota</taxon>
        <taxon>Flavobacteriia</taxon>
        <taxon>Flavobacteriales</taxon>
        <taxon>Flavobacteriaceae</taxon>
        <taxon>Myroides</taxon>
    </lineage>
</organism>
<name>A0A4R7EZ30_9FLAO</name>
<sequence length="117" mass="13492">MNQQKETPYNKSFITEMQKEQLSCKLTTPELQKRKETIIANLKNQIIEKKELEKGYAFKFAGTDKTLDELTEFIKTERECCSFFTFTISVSGDKSDAWLELTGNNGVKEFITSELGF</sequence>
<dbReference type="EMBL" id="SOAG01000009">
    <property type="protein sequence ID" value="TDS60171.1"/>
    <property type="molecule type" value="Genomic_DNA"/>
</dbReference>
<accession>A0A4R7EZ30</accession>